<organism evidence="1 2">
    <name type="scientific">Phialemonium atrogriseum</name>
    <dbReference type="NCBI Taxonomy" id="1093897"/>
    <lineage>
        <taxon>Eukaryota</taxon>
        <taxon>Fungi</taxon>
        <taxon>Dikarya</taxon>
        <taxon>Ascomycota</taxon>
        <taxon>Pezizomycotina</taxon>
        <taxon>Sordariomycetes</taxon>
        <taxon>Sordariomycetidae</taxon>
        <taxon>Cephalothecales</taxon>
        <taxon>Cephalothecaceae</taxon>
        <taxon>Phialemonium</taxon>
    </lineage>
</organism>
<sequence length="302" mass="34694">GRTEFTQHKVAAILKDFLQPDSKTSLESAAKSLLVLIPTNASEHAEVCSFGEICVELAEQIPYHHPSQLKLVQLLHYLSRSPKFMYKYERPPQEEAQGAFQLLWESIVDWASGPDEENHNAWVNINAFKANLFATGVWGTSPGQSLKTLCDAFETKKPEEAWERDCKVMAAAQWILWHGQTLFKLIIYDHLEEPPGEGSNWGFGNELEGSKMPPRSVERWRFWKAGFEAVEQRALNGWNNNSIACISCLLGMTLMQRIESLERLVRSVYSDNMFDFRGKPYRLRALRRPDRPLSLQVRRVRL</sequence>
<gene>
    <name evidence="1" type="ORF">QBC33DRAFT_461266</name>
</gene>
<dbReference type="GeneID" id="85308209"/>
<dbReference type="Pfam" id="PF12311">
    <property type="entry name" value="DUF3632"/>
    <property type="match status" value="1"/>
</dbReference>
<dbReference type="AlphaFoldDB" id="A0AAJ0FIY1"/>
<dbReference type="Proteomes" id="UP001244011">
    <property type="component" value="Unassembled WGS sequence"/>
</dbReference>
<feature type="non-terminal residue" evidence="1">
    <location>
        <position position="1"/>
    </location>
</feature>
<dbReference type="PANTHER" id="PTHR38797">
    <property type="entry name" value="NUCLEAR PORE COMPLEX PROTEIN NUP85-RELATED"/>
    <property type="match status" value="1"/>
</dbReference>
<proteinExistence type="predicted"/>
<dbReference type="InterPro" id="IPR053204">
    <property type="entry name" value="Oxopyrrolidines_Biosynth-assoc"/>
</dbReference>
<dbReference type="EMBL" id="MU839036">
    <property type="protein sequence ID" value="KAK1762555.1"/>
    <property type="molecule type" value="Genomic_DNA"/>
</dbReference>
<protein>
    <submittedName>
        <fullName evidence="1">Uncharacterized protein</fullName>
    </submittedName>
</protein>
<dbReference type="PANTHER" id="PTHR38797:SF4">
    <property type="entry name" value="NUCLEAR PORE COMPLEX PROTEIN NUP85"/>
    <property type="match status" value="1"/>
</dbReference>
<dbReference type="RefSeq" id="XP_060278768.1">
    <property type="nucleotide sequence ID" value="XM_060425022.1"/>
</dbReference>
<evidence type="ECO:0000313" key="2">
    <source>
        <dbReference type="Proteomes" id="UP001244011"/>
    </source>
</evidence>
<comment type="caution">
    <text evidence="1">The sequence shown here is derived from an EMBL/GenBank/DDBJ whole genome shotgun (WGS) entry which is preliminary data.</text>
</comment>
<accession>A0AAJ0FIY1</accession>
<keyword evidence="2" id="KW-1185">Reference proteome</keyword>
<reference evidence="1" key="1">
    <citation type="submission" date="2023-06" db="EMBL/GenBank/DDBJ databases">
        <title>Genome-scale phylogeny and comparative genomics of the fungal order Sordariales.</title>
        <authorList>
            <consortium name="Lawrence Berkeley National Laboratory"/>
            <person name="Hensen N."/>
            <person name="Bonometti L."/>
            <person name="Westerberg I."/>
            <person name="Brannstrom I.O."/>
            <person name="Guillou S."/>
            <person name="Cros-Aarteil S."/>
            <person name="Calhoun S."/>
            <person name="Haridas S."/>
            <person name="Kuo A."/>
            <person name="Mondo S."/>
            <person name="Pangilinan J."/>
            <person name="Riley R."/>
            <person name="Labutti K."/>
            <person name="Andreopoulos B."/>
            <person name="Lipzen A."/>
            <person name="Chen C."/>
            <person name="Yanf M."/>
            <person name="Daum C."/>
            <person name="Ng V."/>
            <person name="Clum A."/>
            <person name="Steindorff A."/>
            <person name="Ohm R."/>
            <person name="Martin F."/>
            <person name="Silar P."/>
            <person name="Natvig D."/>
            <person name="Lalanne C."/>
            <person name="Gautier V."/>
            <person name="Ament-Velasquez S.L."/>
            <person name="Kruys A."/>
            <person name="Hutchinson M.I."/>
            <person name="Powell A.J."/>
            <person name="Barry K."/>
            <person name="Miller A.N."/>
            <person name="Grigoriev I.V."/>
            <person name="Debuchy R."/>
            <person name="Gladieux P."/>
            <person name="Thoren M.H."/>
            <person name="Johannesson H."/>
        </authorList>
    </citation>
    <scope>NUCLEOTIDE SEQUENCE</scope>
    <source>
        <strain evidence="1">8032-3</strain>
    </source>
</reference>
<evidence type="ECO:0000313" key="1">
    <source>
        <dbReference type="EMBL" id="KAK1762555.1"/>
    </source>
</evidence>
<name>A0AAJ0FIY1_9PEZI</name>
<dbReference type="InterPro" id="IPR022085">
    <property type="entry name" value="OpdG"/>
</dbReference>